<dbReference type="KEGG" id="bbig:BBBOND_0203040"/>
<dbReference type="GO" id="GO:0005737">
    <property type="term" value="C:cytoplasm"/>
    <property type="evidence" value="ECO:0007669"/>
    <property type="project" value="TreeGrafter"/>
</dbReference>
<evidence type="ECO:0000313" key="4">
    <source>
        <dbReference type="Proteomes" id="UP000033188"/>
    </source>
</evidence>
<dbReference type="InterPro" id="IPR032675">
    <property type="entry name" value="LRR_dom_sf"/>
</dbReference>
<gene>
    <name evidence="3" type="ORF">BBBOND_0203040</name>
</gene>
<dbReference type="InterPro" id="IPR025875">
    <property type="entry name" value="Leu-rich_rpt_4"/>
</dbReference>
<keyword evidence="1" id="KW-0433">Leucine-rich repeat</keyword>
<name>A0A061D524_BABBI</name>
<dbReference type="STRING" id="5866.A0A061D524"/>
<keyword evidence="4" id="KW-1185">Reference proteome</keyword>
<dbReference type="RefSeq" id="XP_012767333.1">
    <property type="nucleotide sequence ID" value="XM_012911879.1"/>
</dbReference>
<keyword evidence="2" id="KW-0677">Repeat</keyword>
<dbReference type="Pfam" id="PF12799">
    <property type="entry name" value="LRR_4"/>
    <property type="match status" value="2"/>
</dbReference>
<dbReference type="InterPro" id="IPR003591">
    <property type="entry name" value="Leu-rich_rpt_typical-subtyp"/>
</dbReference>
<protein>
    <submittedName>
        <fullName evidence="3">Protein phosphatase 1, regulatory (Inhibitor) subunit 7, putative</fullName>
    </submittedName>
</protein>
<sequence>MATDAGIRVQRIGIDLDAPEGSDELEFHCARIRRIENLADLTGLKAMSSLVEKIENLEANRELEVLDLYQNSIAAIENIDHLVNLRVLDLSFNRIERIANVNSLTNLRELYLTSNRIAKVENIGSLADLELLELGSNCIREYDEIRLLPRLKALWLGRNKITHMRLPPLPNLTTCSLQNNRICEWAPEIASSCPELQELYLSFNRLSEIPPLVNRMRKLTILDLGNNHIARINIEEPNDCVVELWLNDNAIEDERDIEPLKLFRCLKVLYLERNPIQAKLGPGYRNRILHILPQLMQLDALAAGNRVT</sequence>
<proteinExistence type="predicted"/>
<dbReference type="Proteomes" id="UP000033188">
    <property type="component" value="Chromosome 2"/>
</dbReference>
<dbReference type="PANTHER" id="PTHR15454">
    <property type="entry name" value="NISCHARIN RELATED"/>
    <property type="match status" value="1"/>
</dbReference>
<evidence type="ECO:0000313" key="3">
    <source>
        <dbReference type="EMBL" id="CDR95147.1"/>
    </source>
</evidence>
<accession>A0A061D524</accession>
<dbReference type="OrthoDB" id="7451790at2759"/>
<dbReference type="PANTHER" id="PTHR15454:SF37">
    <property type="entry name" value="OUTER ARM DYNEIN LIGHT CHAIN 1 PROTEIN"/>
    <property type="match status" value="1"/>
</dbReference>
<dbReference type="Gene3D" id="3.80.10.10">
    <property type="entry name" value="Ribonuclease Inhibitor"/>
    <property type="match status" value="3"/>
</dbReference>
<evidence type="ECO:0000256" key="2">
    <source>
        <dbReference type="ARBA" id="ARBA00022737"/>
    </source>
</evidence>
<dbReference type="PROSITE" id="PS51450">
    <property type="entry name" value="LRR"/>
    <property type="match status" value="5"/>
</dbReference>
<dbReference type="SMART" id="SM00369">
    <property type="entry name" value="LRR_TYP"/>
    <property type="match status" value="5"/>
</dbReference>
<reference evidence="4" key="1">
    <citation type="submission" date="2014-06" db="EMBL/GenBank/DDBJ databases">
        <authorList>
            <person name="Aslett M."/>
            <person name="De Silva N."/>
        </authorList>
    </citation>
    <scope>NUCLEOTIDE SEQUENCE [LARGE SCALE GENOMIC DNA]</scope>
    <source>
        <strain evidence="4">Bond</strain>
    </source>
</reference>
<dbReference type="EMBL" id="LK391708">
    <property type="protein sequence ID" value="CDR95147.1"/>
    <property type="molecule type" value="Genomic_DNA"/>
</dbReference>
<dbReference type="OMA" id="NRIEEWN"/>
<dbReference type="SUPFAM" id="SSF52058">
    <property type="entry name" value="L domain-like"/>
    <property type="match status" value="1"/>
</dbReference>
<dbReference type="SMART" id="SM00365">
    <property type="entry name" value="LRR_SD22"/>
    <property type="match status" value="8"/>
</dbReference>
<dbReference type="GeneID" id="24563688"/>
<dbReference type="AlphaFoldDB" id="A0A061D524"/>
<dbReference type="InterPro" id="IPR001611">
    <property type="entry name" value="Leu-rich_rpt"/>
</dbReference>
<dbReference type="VEuPathDB" id="PiroplasmaDB:BBBOND_0203040"/>
<organism evidence="3 4">
    <name type="scientific">Babesia bigemina</name>
    <dbReference type="NCBI Taxonomy" id="5866"/>
    <lineage>
        <taxon>Eukaryota</taxon>
        <taxon>Sar</taxon>
        <taxon>Alveolata</taxon>
        <taxon>Apicomplexa</taxon>
        <taxon>Aconoidasida</taxon>
        <taxon>Piroplasmida</taxon>
        <taxon>Babesiidae</taxon>
        <taxon>Babesia</taxon>
    </lineage>
</organism>
<evidence type="ECO:0000256" key="1">
    <source>
        <dbReference type="ARBA" id="ARBA00022614"/>
    </source>
</evidence>